<dbReference type="Proteomes" id="UP000718451">
    <property type="component" value="Unassembled WGS sequence"/>
</dbReference>
<accession>A0ABX1GMX6</accession>
<reference evidence="1 2" key="1">
    <citation type="submission" date="2020-04" db="EMBL/GenBank/DDBJ databases">
        <authorList>
            <person name="Yoon J."/>
        </authorList>
    </citation>
    <scope>NUCLEOTIDE SEQUENCE [LARGE SCALE GENOMIC DNA]</scope>
    <source>
        <strain evidence="1 2">DJ-13</strain>
    </source>
</reference>
<proteinExistence type="predicted"/>
<sequence>MKNIVFRNTDRYAIKQLLKEIGAHLLSIECENRKLSFPKRISLFYLEANEFQTILKYKYPSAGVASIIVVDRNDLPEKGWERVELI</sequence>
<dbReference type="RefSeq" id="WP_168551442.1">
    <property type="nucleotide sequence ID" value="NZ_JAAWWL010000001.1"/>
</dbReference>
<evidence type="ECO:0000313" key="1">
    <source>
        <dbReference type="EMBL" id="NKI31258.1"/>
    </source>
</evidence>
<protein>
    <submittedName>
        <fullName evidence="1">Uncharacterized protein</fullName>
    </submittedName>
</protein>
<gene>
    <name evidence="1" type="ORF">HCU67_04835</name>
</gene>
<name>A0ABX1GMX6_9FLAO</name>
<evidence type="ECO:0000313" key="2">
    <source>
        <dbReference type="Proteomes" id="UP000718451"/>
    </source>
</evidence>
<dbReference type="EMBL" id="JAAWWL010000001">
    <property type="protein sequence ID" value="NKI31258.1"/>
    <property type="molecule type" value="Genomic_DNA"/>
</dbReference>
<organism evidence="1 2">
    <name type="scientific">Croceivirga thetidis</name>
    <dbReference type="NCBI Taxonomy" id="2721623"/>
    <lineage>
        <taxon>Bacteria</taxon>
        <taxon>Pseudomonadati</taxon>
        <taxon>Bacteroidota</taxon>
        <taxon>Flavobacteriia</taxon>
        <taxon>Flavobacteriales</taxon>
        <taxon>Flavobacteriaceae</taxon>
        <taxon>Croceivirga</taxon>
    </lineage>
</organism>
<comment type="caution">
    <text evidence="1">The sequence shown here is derived from an EMBL/GenBank/DDBJ whole genome shotgun (WGS) entry which is preliminary data.</text>
</comment>
<keyword evidence="2" id="KW-1185">Reference proteome</keyword>